<evidence type="ECO:0000256" key="2">
    <source>
        <dbReference type="ARBA" id="ARBA00023125"/>
    </source>
</evidence>
<evidence type="ECO:0000259" key="4">
    <source>
        <dbReference type="Pfam" id="PF00447"/>
    </source>
</evidence>
<sequence length="256" mass="29211">MTRTEVSKTPQAPESVRPITTRKRAVPRVAKAPTGQKRKRVPGQFPNKLRLLAQDENVPSVSLTEEGVGFIFAPDRFEQDYLQVASKQEKQPINTKKWPSFQRNLNNYGYKQFNVKDVKAKRTGLKMFFRPDELLAAYPSGSIPHNYKIAKTPQIKKEPTKQMTCTALAIQTPQSIMPSSQSMLMGEYYQQDPIYSQFMYDYSQASVDHQLAGYSMLPPLSTFRPEEQKPTFDDNDALSIMEIETIPNFDPVLIPL</sequence>
<dbReference type="Pfam" id="PF00447">
    <property type="entry name" value="HSF_DNA-bind"/>
    <property type="match status" value="1"/>
</dbReference>
<organism evidence="5">
    <name type="scientific">Oikopleura dioica</name>
    <name type="common">Tunicate</name>
    <dbReference type="NCBI Taxonomy" id="34765"/>
    <lineage>
        <taxon>Eukaryota</taxon>
        <taxon>Metazoa</taxon>
        <taxon>Chordata</taxon>
        <taxon>Tunicata</taxon>
        <taxon>Appendicularia</taxon>
        <taxon>Copelata</taxon>
        <taxon>Oikopleuridae</taxon>
        <taxon>Oikopleura</taxon>
    </lineage>
</organism>
<name>E4WRL8_OIKDI</name>
<gene>
    <name evidence="5" type="ORF">GSOID_T00000395001</name>
</gene>
<dbReference type="Proteomes" id="UP000001307">
    <property type="component" value="Unassembled WGS sequence"/>
</dbReference>
<dbReference type="InterPro" id="IPR000232">
    <property type="entry name" value="HSF_DNA-bd"/>
</dbReference>
<dbReference type="InterPro" id="IPR036388">
    <property type="entry name" value="WH-like_DNA-bd_sf"/>
</dbReference>
<protein>
    <recommendedName>
        <fullName evidence="4">HSF-type DNA-binding domain-containing protein</fullName>
    </recommendedName>
</protein>
<evidence type="ECO:0000256" key="3">
    <source>
        <dbReference type="SAM" id="MobiDB-lite"/>
    </source>
</evidence>
<dbReference type="AlphaFoldDB" id="E4WRL8"/>
<comment type="similarity">
    <text evidence="1">Belongs to the HSF family.</text>
</comment>
<feature type="compositionally biased region" description="Polar residues" evidence="3">
    <location>
        <begin position="1"/>
        <end position="12"/>
    </location>
</feature>
<evidence type="ECO:0000256" key="1">
    <source>
        <dbReference type="ARBA" id="ARBA00006403"/>
    </source>
</evidence>
<keyword evidence="2" id="KW-0238">DNA-binding</keyword>
<keyword evidence="6" id="KW-1185">Reference proteome</keyword>
<dbReference type="GO" id="GO:0003700">
    <property type="term" value="F:DNA-binding transcription factor activity"/>
    <property type="evidence" value="ECO:0007669"/>
    <property type="project" value="InterPro"/>
</dbReference>
<dbReference type="EMBL" id="FN653015">
    <property type="protein sequence ID" value="CBY20400.1"/>
    <property type="molecule type" value="Genomic_DNA"/>
</dbReference>
<dbReference type="GO" id="GO:0043565">
    <property type="term" value="F:sequence-specific DNA binding"/>
    <property type="evidence" value="ECO:0007669"/>
    <property type="project" value="InterPro"/>
</dbReference>
<dbReference type="OrthoDB" id="10630305at2759"/>
<feature type="region of interest" description="Disordered" evidence="3">
    <location>
        <begin position="1"/>
        <end position="44"/>
    </location>
</feature>
<dbReference type="InParanoid" id="E4WRL8"/>
<accession>E4WRL8</accession>
<dbReference type="Gene3D" id="1.10.10.10">
    <property type="entry name" value="Winged helix-like DNA-binding domain superfamily/Winged helix DNA-binding domain"/>
    <property type="match status" value="1"/>
</dbReference>
<proteinExistence type="inferred from homology"/>
<reference evidence="5" key="1">
    <citation type="journal article" date="2010" name="Science">
        <title>Plasticity of animal genome architecture unmasked by rapid evolution of a pelagic tunicate.</title>
        <authorList>
            <person name="Denoeud F."/>
            <person name="Henriet S."/>
            <person name="Mungpakdee S."/>
            <person name="Aury J.M."/>
            <person name="Da Silva C."/>
            <person name="Brinkmann H."/>
            <person name="Mikhaleva J."/>
            <person name="Olsen L.C."/>
            <person name="Jubin C."/>
            <person name="Canestro C."/>
            <person name="Bouquet J.M."/>
            <person name="Danks G."/>
            <person name="Poulain J."/>
            <person name="Campsteijn C."/>
            <person name="Adamski M."/>
            <person name="Cross I."/>
            <person name="Yadetie F."/>
            <person name="Muffato M."/>
            <person name="Louis A."/>
            <person name="Butcher S."/>
            <person name="Tsagkogeorga G."/>
            <person name="Konrad A."/>
            <person name="Singh S."/>
            <person name="Jensen M.F."/>
            <person name="Cong E.H."/>
            <person name="Eikeseth-Otteraa H."/>
            <person name="Noel B."/>
            <person name="Anthouard V."/>
            <person name="Porcel B.M."/>
            <person name="Kachouri-Lafond R."/>
            <person name="Nishino A."/>
            <person name="Ugolini M."/>
            <person name="Chourrout P."/>
            <person name="Nishida H."/>
            <person name="Aasland R."/>
            <person name="Huzurbazar S."/>
            <person name="Westhof E."/>
            <person name="Delsuc F."/>
            <person name="Lehrach H."/>
            <person name="Reinhardt R."/>
            <person name="Weissenbach J."/>
            <person name="Roy S.W."/>
            <person name="Artiguenave F."/>
            <person name="Postlethwait J.H."/>
            <person name="Manak J.R."/>
            <person name="Thompson E.M."/>
            <person name="Jaillon O."/>
            <person name="Du Pasquier L."/>
            <person name="Boudinot P."/>
            <person name="Liberles D.A."/>
            <person name="Volff J.N."/>
            <person name="Philippe H."/>
            <person name="Lenhard B."/>
            <person name="Roest Crollius H."/>
            <person name="Wincker P."/>
            <person name="Chourrout D."/>
        </authorList>
    </citation>
    <scope>NUCLEOTIDE SEQUENCE [LARGE SCALE GENOMIC DNA]</scope>
</reference>
<evidence type="ECO:0000313" key="6">
    <source>
        <dbReference type="Proteomes" id="UP000001307"/>
    </source>
</evidence>
<feature type="domain" description="HSF-type DNA-binding" evidence="4">
    <location>
        <begin position="45"/>
        <end position="119"/>
    </location>
</feature>
<evidence type="ECO:0000313" key="5">
    <source>
        <dbReference type="EMBL" id="CBY20400.1"/>
    </source>
</evidence>